<dbReference type="InterPro" id="IPR050320">
    <property type="entry name" value="N5-glutamine_MTase"/>
</dbReference>
<protein>
    <recommendedName>
        <fullName evidence="4">Release factor glutamine methyltransferase</fullName>
        <shortName evidence="4">RF MTase</shortName>
        <ecNumber evidence="4">2.1.1.297</ecNumber>
    </recommendedName>
    <alternativeName>
        <fullName evidence="4">N5-glutamine methyltransferase PrmC</fullName>
    </alternativeName>
    <alternativeName>
        <fullName evidence="4">Protein-(glutamine-N5) MTase PrmC</fullName>
    </alternativeName>
    <alternativeName>
        <fullName evidence="4">Protein-glutamine N-methyltransferase PrmC</fullName>
    </alternativeName>
</protein>
<dbReference type="PANTHER" id="PTHR18895">
    <property type="entry name" value="HEMK METHYLTRANSFERASE"/>
    <property type="match status" value="1"/>
</dbReference>
<dbReference type="Gene3D" id="3.40.50.150">
    <property type="entry name" value="Vaccinia Virus protein VP39"/>
    <property type="match status" value="1"/>
</dbReference>
<dbReference type="InterPro" id="IPR029063">
    <property type="entry name" value="SAM-dependent_MTases_sf"/>
</dbReference>
<dbReference type="GO" id="GO:0102559">
    <property type="term" value="F:peptide chain release factor N(5)-glutamine methyltransferase activity"/>
    <property type="evidence" value="ECO:0007669"/>
    <property type="project" value="UniProtKB-EC"/>
</dbReference>
<reference evidence="7 8" key="1">
    <citation type="submission" date="2023-04" db="EMBL/GenBank/DDBJ databases">
        <authorList>
            <person name="Hsu D."/>
        </authorList>
    </citation>
    <scope>NUCLEOTIDE SEQUENCE [LARGE SCALE GENOMIC DNA]</scope>
    <source>
        <strain evidence="7 8">MK1</strain>
    </source>
</reference>
<evidence type="ECO:0000256" key="4">
    <source>
        <dbReference type="HAMAP-Rule" id="MF_02126"/>
    </source>
</evidence>
<dbReference type="KEGG" id="dbc:MFMK1_000603"/>
<dbReference type="Pfam" id="PF17827">
    <property type="entry name" value="PrmC_N"/>
    <property type="match status" value="1"/>
</dbReference>
<evidence type="ECO:0000259" key="5">
    <source>
        <dbReference type="Pfam" id="PF13847"/>
    </source>
</evidence>
<evidence type="ECO:0000256" key="3">
    <source>
        <dbReference type="ARBA" id="ARBA00022691"/>
    </source>
</evidence>
<accession>A0AAU0UHN9</accession>
<keyword evidence="3 4" id="KW-0949">S-adenosyl-L-methionine</keyword>
<dbReference type="Gene3D" id="1.10.8.10">
    <property type="entry name" value="DNA helicase RuvA subunit, C-terminal domain"/>
    <property type="match status" value="1"/>
</dbReference>
<dbReference type="InterPro" id="IPR040758">
    <property type="entry name" value="PrmC_N"/>
</dbReference>
<evidence type="ECO:0000313" key="7">
    <source>
        <dbReference type="EMBL" id="WRO20813.1"/>
    </source>
</evidence>
<comment type="similarity">
    <text evidence="4">Belongs to the protein N5-glutamine methyltransferase family. PrmC subfamily.</text>
</comment>
<feature type="domain" description="Methyltransferase" evidence="5">
    <location>
        <begin position="116"/>
        <end position="261"/>
    </location>
</feature>
<dbReference type="NCBIfam" id="TIGR00536">
    <property type="entry name" value="hemK_fam"/>
    <property type="match status" value="1"/>
</dbReference>
<dbReference type="InterPro" id="IPR019874">
    <property type="entry name" value="RF_methyltr_PrmC"/>
</dbReference>
<dbReference type="EMBL" id="CP121694">
    <property type="protein sequence ID" value="WRO20813.1"/>
    <property type="molecule type" value="Genomic_DNA"/>
</dbReference>
<keyword evidence="2 4" id="KW-0808">Transferase</keyword>
<keyword evidence="1 4" id="KW-0489">Methyltransferase</keyword>
<dbReference type="RefSeq" id="WP_366923691.1">
    <property type="nucleotide sequence ID" value="NZ_CP121694.1"/>
</dbReference>
<feature type="binding site" evidence="4">
    <location>
        <position position="188"/>
    </location>
    <ligand>
        <name>S-adenosyl-L-methionine</name>
        <dbReference type="ChEBI" id="CHEBI:59789"/>
    </ligand>
</feature>
<dbReference type="CDD" id="cd02440">
    <property type="entry name" value="AdoMet_MTases"/>
    <property type="match status" value="1"/>
</dbReference>
<evidence type="ECO:0000259" key="6">
    <source>
        <dbReference type="Pfam" id="PF17827"/>
    </source>
</evidence>
<dbReference type="NCBIfam" id="TIGR03534">
    <property type="entry name" value="RF_mod_PrmC"/>
    <property type="match status" value="1"/>
</dbReference>
<dbReference type="GO" id="GO:0032259">
    <property type="term" value="P:methylation"/>
    <property type="evidence" value="ECO:0007669"/>
    <property type="project" value="UniProtKB-KW"/>
</dbReference>
<comment type="catalytic activity">
    <reaction evidence="4">
        <text>L-glutaminyl-[peptide chain release factor] + S-adenosyl-L-methionine = N(5)-methyl-L-glutaminyl-[peptide chain release factor] + S-adenosyl-L-homocysteine + H(+)</text>
        <dbReference type="Rhea" id="RHEA:42896"/>
        <dbReference type="Rhea" id="RHEA-COMP:10271"/>
        <dbReference type="Rhea" id="RHEA-COMP:10272"/>
        <dbReference type="ChEBI" id="CHEBI:15378"/>
        <dbReference type="ChEBI" id="CHEBI:30011"/>
        <dbReference type="ChEBI" id="CHEBI:57856"/>
        <dbReference type="ChEBI" id="CHEBI:59789"/>
        <dbReference type="ChEBI" id="CHEBI:61891"/>
        <dbReference type="EC" id="2.1.1.297"/>
    </reaction>
</comment>
<evidence type="ECO:0000256" key="1">
    <source>
        <dbReference type="ARBA" id="ARBA00022603"/>
    </source>
</evidence>
<evidence type="ECO:0000313" key="8">
    <source>
        <dbReference type="Proteomes" id="UP001329915"/>
    </source>
</evidence>
<dbReference type="Proteomes" id="UP001329915">
    <property type="component" value="Chromosome"/>
</dbReference>
<comment type="caution">
    <text evidence="4">Lacks conserved residue(s) required for the propagation of feature annotation.</text>
</comment>
<proteinExistence type="inferred from homology"/>
<sequence length="281" mass="31037">MTYREMLRHAAGKLKEVGVEYPRLDAGVLLGHLTGLSTAKLMVRIDEVASRQLEEDFMDLVARRAKREPLQYLTGIQEFMSLEFHVSPAVLIPRGDTEVLVEEALRLIDRHAINHMADVGTGSGAIALSIAYHSGKKVWATDISTEALAVAEENALRLGVRHQVTFLQGDLLAPLIETGVQVGLLTANLPYIPTAELAVLAPELSREPISALDGGADGLDYYRTILPQLKKVLEPGGFLLMEMAWDQAEGLARLCRNHGMNRFEVIKDYGGRDRIFKVRLS</sequence>
<feature type="binding site" evidence="4">
    <location>
        <position position="142"/>
    </location>
    <ligand>
        <name>S-adenosyl-L-methionine</name>
        <dbReference type="ChEBI" id="CHEBI:59789"/>
    </ligand>
</feature>
<dbReference type="HAMAP" id="MF_02126">
    <property type="entry name" value="RF_methyltr_PrmC"/>
    <property type="match status" value="1"/>
</dbReference>
<dbReference type="InterPro" id="IPR025714">
    <property type="entry name" value="Methyltranfer_dom"/>
</dbReference>
<evidence type="ECO:0000256" key="2">
    <source>
        <dbReference type="ARBA" id="ARBA00022679"/>
    </source>
</evidence>
<dbReference type="AlphaFoldDB" id="A0AAU0UHN9"/>
<dbReference type="PANTHER" id="PTHR18895:SF74">
    <property type="entry name" value="MTRF1L RELEASE FACTOR GLUTAMINE METHYLTRANSFERASE"/>
    <property type="match status" value="1"/>
</dbReference>
<feature type="domain" description="Release factor glutamine methyltransferase N-terminal" evidence="6">
    <location>
        <begin position="5"/>
        <end position="75"/>
    </location>
</feature>
<comment type="function">
    <text evidence="4">Methylates the class 1 translation termination release factors RF1/PrfA and RF2/PrfB on the glutamine residue of the universally conserved GGQ motif.</text>
</comment>
<dbReference type="EC" id="2.1.1.297" evidence="4"/>
<name>A0AAU0UHN9_9FIRM</name>
<dbReference type="Pfam" id="PF13847">
    <property type="entry name" value="Methyltransf_31"/>
    <property type="match status" value="1"/>
</dbReference>
<keyword evidence="8" id="KW-1185">Reference proteome</keyword>
<organism evidence="7 8">
    <name type="scientific">Metallumcola ferriviriculae</name>
    <dbReference type="NCBI Taxonomy" id="3039180"/>
    <lineage>
        <taxon>Bacteria</taxon>
        <taxon>Bacillati</taxon>
        <taxon>Bacillota</taxon>
        <taxon>Clostridia</taxon>
        <taxon>Neomoorellales</taxon>
        <taxon>Desulfitibacteraceae</taxon>
        <taxon>Metallumcola</taxon>
    </lineage>
</organism>
<dbReference type="SUPFAM" id="SSF53335">
    <property type="entry name" value="S-adenosyl-L-methionine-dependent methyltransferases"/>
    <property type="match status" value="1"/>
</dbReference>
<dbReference type="InterPro" id="IPR004556">
    <property type="entry name" value="HemK-like"/>
</dbReference>
<feature type="binding site" evidence="4">
    <location>
        <begin position="120"/>
        <end position="124"/>
    </location>
    <ligand>
        <name>S-adenosyl-L-methionine</name>
        <dbReference type="ChEBI" id="CHEBI:59789"/>
    </ligand>
</feature>
<gene>
    <name evidence="4 7" type="primary">prmC</name>
    <name evidence="7" type="ORF">MFMK1_000603</name>
</gene>